<evidence type="ECO:0000313" key="1">
    <source>
        <dbReference type="EMBL" id="NBE08089.1"/>
    </source>
</evidence>
<dbReference type="RefSeq" id="WP_161767076.1">
    <property type="nucleotide sequence ID" value="NZ_JAAATW010000002.1"/>
</dbReference>
<dbReference type="Proteomes" id="UP001517376">
    <property type="component" value="Unassembled WGS sequence"/>
</dbReference>
<accession>A0ABW9Y8E2</accession>
<organism evidence="1 2">
    <name type="scientific">Paragemmobacter ruber</name>
    <dbReference type="NCBI Taxonomy" id="1985673"/>
    <lineage>
        <taxon>Bacteria</taxon>
        <taxon>Pseudomonadati</taxon>
        <taxon>Pseudomonadota</taxon>
        <taxon>Alphaproteobacteria</taxon>
        <taxon>Rhodobacterales</taxon>
        <taxon>Paracoccaceae</taxon>
        <taxon>Paragemmobacter</taxon>
    </lineage>
</organism>
<gene>
    <name evidence="1" type="ORF">GU920_11120</name>
</gene>
<reference evidence="2" key="1">
    <citation type="submission" date="2020-01" db="EMBL/GenBank/DDBJ databases">
        <title>Sphingomonas sp. strain CSW-10.</title>
        <authorList>
            <person name="Chen W.-M."/>
        </authorList>
    </citation>
    <scope>NUCLEOTIDE SEQUENCE [LARGE SCALE GENOMIC DNA]</scope>
    <source>
        <strain evidence="2">CCP-1</strain>
    </source>
</reference>
<evidence type="ECO:0000313" key="2">
    <source>
        <dbReference type="Proteomes" id="UP001517376"/>
    </source>
</evidence>
<comment type="caution">
    <text evidence="1">The sequence shown here is derived from an EMBL/GenBank/DDBJ whole genome shotgun (WGS) entry which is preliminary data.</text>
</comment>
<sequence>MWRIFLLWLVSAGVGWAAETLERGKPVFAMDRSSPLRAFHLPGGLDPGGRLLRVQVNSGFVDVPTDETYVIVSHADGRAPVFRFEARQMNMWGKMQRRRGGERTLTEAETARLRSVVAEIGICGATAEKGDVVDTGSFQLEFVNEDRYCHLSRLHDAPIEVDWRIVDLLAEFAWGEDPGYDDLAASVP</sequence>
<evidence type="ECO:0008006" key="3">
    <source>
        <dbReference type="Google" id="ProtNLM"/>
    </source>
</evidence>
<dbReference type="EMBL" id="JAAATW010000002">
    <property type="protein sequence ID" value="NBE08089.1"/>
    <property type="molecule type" value="Genomic_DNA"/>
</dbReference>
<protein>
    <recommendedName>
        <fullName evidence="3">DUF4412 domain-containing protein</fullName>
    </recommendedName>
</protein>
<proteinExistence type="predicted"/>
<keyword evidence="2" id="KW-1185">Reference proteome</keyword>
<name>A0ABW9Y8E2_9RHOB</name>